<accession>A0A9D3MW85</accession>
<name>A0A9D3MW85_ANGAN</name>
<evidence type="ECO:0000256" key="1">
    <source>
        <dbReference type="SAM" id="MobiDB-lite"/>
    </source>
</evidence>
<proteinExistence type="predicted"/>
<keyword evidence="3" id="KW-1185">Reference proteome</keyword>
<comment type="caution">
    <text evidence="2">The sequence shown here is derived from an EMBL/GenBank/DDBJ whole genome shotgun (WGS) entry which is preliminary data.</text>
</comment>
<feature type="compositionally biased region" description="Low complexity" evidence="1">
    <location>
        <begin position="66"/>
        <end position="79"/>
    </location>
</feature>
<evidence type="ECO:0000313" key="3">
    <source>
        <dbReference type="Proteomes" id="UP001044222"/>
    </source>
</evidence>
<feature type="non-terminal residue" evidence="2">
    <location>
        <position position="1"/>
    </location>
</feature>
<protein>
    <submittedName>
        <fullName evidence="2">Uncharacterized protein</fullName>
    </submittedName>
</protein>
<evidence type="ECO:0000313" key="2">
    <source>
        <dbReference type="EMBL" id="KAG5855977.1"/>
    </source>
</evidence>
<feature type="region of interest" description="Disordered" evidence="1">
    <location>
        <begin position="1"/>
        <end position="127"/>
    </location>
</feature>
<dbReference type="AlphaFoldDB" id="A0A9D3MW85"/>
<reference evidence="2" key="1">
    <citation type="submission" date="2021-01" db="EMBL/GenBank/DDBJ databases">
        <title>A chromosome-scale assembly of European eel, Anguilla anguilla.</title>
        <authorList>
            <person name="Henkel C."/>
            <person name="Jong-Raadsen S.A."/>
            <person name="Dufour S."/>
            <person name="Weltzien F.-A."/>
            <person name="Palstra A.P."/>
            <person name="Pelster B."/>
            <person name="Spaink H.P."/>
            <person name="Van Den Thillart G.E."/>
            <person name="Jansen H."/>
            <person name="Zahm M."/>
            <person name="Klopp C."/>
            <person name="Cedric C."/>
            <person name="Louis A."/>
            <person name="Berthelot C."/>
            <person name="Parey E."/>
            <person name="Roest Crollius H."/>
            <person name="Montfort J."/>
            <person name="Robinson-Rechavi M."/>
            <person name="Bucao C."/>
            <person name="Bouchez O."/>
            <person name="Gislard M."/>
            <person name="Lluch J."/>
            <person name="Milhes M."/>
            <person name="Lampietro C."/>
            <person name="Lopez Roques C."/>
            <person name="Donnadieu C."/>
            <person name="Braasch I."/>
            <person name="Desvignes T."/>
            <person name="Postlethwait J."/>
            <person name="Bobe J."/>
            <person name="Guiguen Y."/>
            <person name="Dirks R."/>
        </authorList>
    </citation>
    <scope>NUCLEOTIDE SEQUENCE</scope>
    <source>
        <strain evidence="2">Tag_6206</strain>
        <tissue evidence="2">Liver</tissue>
    </source>
</reference>
<dbReference type="EMBL" id="JAFIRN010000001">
    <property type="protein sequence ID" value="KAG5855977.1"/>
    <property type="molecule type" value="Genomic_DNA"/>
</dbReference>
<organism evidence="2 3">
    <name type="scientific">Anguilla anguilla</name>
    <name type="common">European freshwater eel</name>
    <name type="synonym">Muraena anguilla</name>
    <dbReference type="NCBI Taxonomy" id="7936"/>
    <lineage>
        <taxon>Eukaryota</taxon>
        <taxon>Metazoa</taxon>
        <taxon>Chordata</taxon>
        <taxon>Craniata</taxon>
        <taxon>Vertebrata</taxon>
        <taxon>Euteleostomi</taxon>
        <taxon>Actinopterygii</taxon>
        <taxon>Neopterygii</taxon>
        <taxon>Teleostei</taxon>
        <taxon>Anguilliformes</taxon>
        <taxon>Anguillidae</taxon>
        <taxon>Anguilla</taxon>
    </lineage>
</organism>
<sequence>RKKRGSLCSGCRRKETERATTQQGDPELGETGPQTPPLAEGQVEVELDDMNDASIKNSPEPVETQGQDASDGAAGRGADVVYSQVALKSKTKKGKDEDGEGHGEGPPHVLRPEEEPLVTGEMEGNPE</sequence>
<feature type="compositionally biased region" description="Basic and acidic residues" evidence="1">
    <location>
        <begin position="94"/>
        <end position="114"/>
    </location>
</feature>
<gene>
    <name evidence="2" type="ORF">ANANG_G00002810</name>
</gene>
<dbReference type="Proteomes" id="UP001044222">
    <property type="component" value="Unassembled WGS sequence"/>
</dbReference>